<protein>
    <submittedName>
        <fullName evidence="4">LysM domain-containing protein</fullName>
    </submittedName>
</protein>
<dbReference type="RefSeq" id="WP_350346873.1">
    <property type="nucleotide sequence ID" value="NZ_CP158374.1"/>
</dbReference>
<dbReference type="SUPFAM" id="SSF54106">
    <property type="entry name" value="LysM domain"/>
    <property type="match status" value="3"/>
</dbReference>
<evidence type="ECO:0000256" key="1">
    <source>
        <dbReference type="SAM" id="MobiDB-lite"/>
    </source>
</evidence>
<dbReference type="Gene3D" id="3.10.350.10">
    <property type="entry name" value="LysM domain"/>
    <property type="match status" value="3"/>
</dbReference>
<dbReference type="PANTHER" id="PTHR33734:SF22">
    <property type="entry name" value="MEMBRANE-BOUND LYTIC MUREIN TRANSGLYCOSYLASE D"/>
    <property type="match status" value="1"/>
</dbReference>
<feature type="domain" description="LysM" evidence="3">
    <location>
        <begin position="83"/>
        <end position="127"/>
    </location>
</feature>
<dbReference type="AlphaFoldDB" id="A0AAU7W2M5"/>
<dbReference type="Pfam" id="PF01476">
    <property type="entry name" value="LysM"/>
    <property type="match status" value="3"/>
</dbReference>
<feature type="domain" description="LysM" evidence="3">
    <location>
        <begin position="148"/>
        <end position="192"/>
    </location>
</feature>
<dbReference type="InterPro" id="IPR036779">
    <property type="entry name" value="LysM_dom_sf"/>
</dbReference>
<feature type="region of interest" description="Disordered" evidence="1">
    <location>
        <begin position="195"/>
        <end position="229"/>
    </location>
</feature>
<organism evidence="4">
    <name type="scientific">Agromyces sp. G08B096</name>
    <dbReference type="NCBI Taxonomy" id="3156399"/>
    <lineage>
        <taxon>Bacteria</taxon>
        <taxon>Bacillati</taxon>
        <taxon>Actinomycetota</taxon>
        <taxon>Actinomycetes</taxon>
        <taxon>Micrococcales</taxon>
        <taxon>Microbacteriaceae</taxon>
        <taxon>Agromyces</taxon>
    </lineage>
</organism>
<dbReference type="InterPro" id="IPR018392">
    <property type="entry name" value="LysM"/>
</dbReference>
<accession>A0AAU7W2M5</accession>
<dbReference type="SMART" id="SM00257">
    <property type="entry name" value="LysM"/>
    <property type="match status" value="3"/>
</dbReference>
<evidence type="ECO:0000313" key="4">
    <source>
        <dbReference type="EMBL" id="XBX80847.1"/>
    </source>
</evidence>
<feature type="region of interest" description="Disordered" evidence="1">
    <location>
        <begin position="44"/>
        <end position="71"/>
    </location>
</feature>
<reference evidence="4" key="1">
    <citation type="submission" date="2024-05" db="EMBL/GenBank/DDBJ databases">
        <authorList>
            <person name="Yu L."/>
        </authorList>
    </citation>
    <scope>NUCLEOTIDE SEQUENCE</scope>
    <source>
        <strain evidence="4">G08B096</strain>
    </source>
</reference>
<dbReference type="CDD" id="cd00118">
    <property type="entry name" value="LysM"/>
    <property type="match status" value="3"/>
</dbReference>
<dbReference type="EMBL" id="CP158374">
    <property type="protein sequence ID" value="XBX80847.1"/>
    <property type="molecule type" value="Genomic_DNA"/>
</dbReference>
<evidence type="ECO:0000256" key="2">
    <source>
        <dbReference type="SAM" id="Phobius"/>
    </source>
</evidence>
<dbReference type="PANTHER" id="PTHR33734">
    <property type="entry name" value="LYSM DOMAIN-CONTAINING GPI-ANCHORED PROTEIN 2"/>
    <property type="match status" value="1"/>
</dbReference>
<feature type="transmembrane region" description="Helical" evidence="2">
    <location>
        <begin position="25"/>
        <end position="43"/>
    </location>
</feature>
<gene>
    <name evidence="4" type="ORF">ABIQ69_09450</name>
</gene>
<feature type="domain" description="LysM" evidence="3">
    <location>
        <begin position="229"/>
        <end position="273"/>
    </location>
</feature>
<keyword evidence="2" id="KW-0472">Membrane</keyword>
<proteinExistence type="predicted"/>
<sequence length="422" mass="42837">MHDETTADRDGLHERAVRRGRLRRMLAVPVAIAGTVAVTLGFAQPADASPGTPKRQPDPKSRTQSGPKSVAAAATAATAAAPVEYVVVEGDTVSGIAERFGLPTAEVLALNGLGWSTLIFPGQRLVLGGAASAPAAPIAAAPPQPEIARHTVAAGDTMSGIAARYGIGLDDLLSANGLSRSSLIFPGQSVVLPGSGPAAAPAPAPGPDAAPPADAVPPAADPAPAPAADAHTVVEGDTLIGIAGLHGVGLQELLAANGLTGDEVILPGQVVRIPRPVAVALVASVSMPLTDEMRANARVIVDVGRALGVPDRGIVVALAAAAQESGLKNVHHGDLDSLGVFQQRPSQGWGTPEEVLDPVRAATAFYGGPTNPNPGRTLGLLDIPGWESMSVTQAAQAVQRSAFPDHYAKWEEQARAWLSELG</sequence>
<evidence type="ECO:0000259" key="3">
    <source>
        <dbReference type="PROSITE" id="PS51782"/>
    </source>
</evidence>
<name>A0AAU7W2M5_9MICO</name>
<feature type="compositionally biased region" description="Pro residues" evidence="1">
    <location>
        <begin position="200"/>
        <end position="210"/>
    </location>
</feature>
<keyword evidence="2" id="KW-1133">Transmembrane helix</keyword>
<keyword evidence="2" id="KW-0812">Transmembrane</keyword>
<dbReference type="PROSITE" id="PS51782">
    <property type="entry name" value="LYSM"/>
    <property type="match status" value="3"/>
</dbReference>